<feature type="chain" id="PRO_5030720640" evidence="10">
    <location>
        <begin position="21"/>
        <end position="149"/>
    </location>
</feature>
<keyword evidence="3" id="KW-0813">Transport</keyword>
<evidence type="ECO:0000259" key="11">
    <source>
        <dbReference type="PROSITE" id="PS52015"/>
    </source>
</evidence>
<dbReference type="GO" id="GO:0015891">
    <property type="term" value="P:siderophore transport"/>
    <property type="evidence" value="ECO:0007669"/>
    <property type="project" value="InterPro"/>
</dbReference>
<evidence type="ECO:0000313" key="13">
    <source>
        <dbReference type="Proteomes" id="UP000559626"/>
    </source>
</evidence>
<keyword evidence="8" id="KW-1133">Transmembrane helix</keyword>
<sequence length="149" mass="16199">MKKLYFLLVAGLLLSGSAFAQRTPPLATLTADAPAPGRLAKATFSPDSVFVNPDVLPQFTGGLPALQAFLAKNLRYPEQARYLHAKGSVYVRFVVSAEGRISDVAVLKGLGYGLNEEAQRLVWFMPPWQPGRHNGQAVRTACTLPITFQ</sequence>
<evidence type="ECO:0000256" key="9">
    <source>
        <dbReference type="ARBA" id="ARBA00023136"/>
    </source>
</evidence>
<keyword evidence="10" id="KW-0732">Signal</keyword>
<comment type="subcellular location">
    <subcellularLocation>
        <location evidence="1">Cell inner membrane</location>
        <topology evidence="1">Single-pass membrane protein</topology>
        <orientation evidence="1">Periplasmic side</orientation>
    </subcellularLocation>
</comment>
<comment type="caution">
    <text evidence="12">The sequence shown here is derived from an EMBL/GenBank/DDBJ whole genome shotgun (WGS) entry which is preliminary data.</text>
</comment>
<proteinExistence type="inferred from homology"/>
<gene>
    <name evidence="12" type="ORF">HHL22_14585</name>
</gene>
<protein>
    <submittedName>
        <fullName evidence="12">Energy transducer TonB</fullName>
    </submittedName>
</protein>
<dbReference type="GO" id="GO:0055085">
    <property type="term" value="P:transmembrane transport"/>
    <property type="evidence" value="ECO:0007669"/>
    <property type="project" value="InterPro"/>
</dbReference>
<keyword evidence="13" id="KW-1185">Reference proteome</keyword>
<name>A0A7Y0FNC6_9BACT</name>
<keyword evidence="7" id="KW-0653">Protein transport</keyword>
<dbReference type="SUPFAM" id="SSF74653">
    <property type="entry name" value="TolA/TonB C-terminal domain"/>
    <property type="match status" value="1"/>
</dbReference>
<evidence type="ECO:0000256" key="1">
    <source>
        <dbReference type="ARBA" id="ARBA00004383"/>
    </source>
</evidence>
<evidence type="ECO:0000256" key="4">
    <source>
        <dbReference type="ARBA" id="ARBA00022475"/>
    </source>
</evidence>
<dbReference type="InterPro" id="IPR003538">
    <property type="entry name" value="TonB"/>
</dbReference>
<organism evidence="12 13">
    <name type="scientific">Hymenobacter polaris</name>
    <dbReference type="NCBI Taxonomy" id="2682546"/>
    <lineage>
        <taxon>Bacteria</taxon>
        <taxon>Pseudomonadati</taxon>
        <taxon>Bacteroidota</taxon>
        <taxon>Cytophagia</taxon>
        <taxon>Cytophagales</taxon>
        <taxon>Hymenobacteraceae</taxon>
        <taxon>Hymenobacter</taxon>
    </lineage>
</organism>
<dbReference type="GO" id="GO:0030288">
    <property type="term" value="C:outer membrane-bounded periplasmic space"/>
    <property type="evidence" value="ECO:0007669"/>
    <property type="project" value="InterPro"/>
</dbReference>
<dbReference type="AlphaFoldDB" id="A0A7Y0FNC6"/>
<dbReference type="InterPro" id="IPR051045">
    <property type="entry name" value="TonB-dependent_transducer"/>
</dbReference>
<dbReference type="NCBIfam" id="TIGR01352">
    <property type="entry name" value="tonB_Cterm"/>
    <property type="match status" value="1"/>
</dbReference>
<dbReference type="Gene3D" id="3.30.1150.10">
    <property type="match status" value="1"/>
</dbReference>
<dbReference type="PANTHER" id="PTHR33446">
    <property type="entry name" value="PROTEIN TONB-RELATED"/>
    <property type="match status" value="1"/>
</dbReference>
<feature type="domain" description="TonB C-terminal" evidence="11">
    <location>
        <begin position="61"/>
        <end position="149"/>
    </location>
</feature>
<feature type="signal peptide" evidence="10">
    <location>
        <begin position="1"/>
        <end position="20"/>
    </location>
</feature>
<dbReference type="GO" id="GO:0098797">
    <property type="term" value="C:plasma membrane protein complex"/>
    <property type="evidence" value="ECO:0007669"/>
    <property type="project" value="TreeGrafter"/>
</dbReference>
<dbReference type="GO" id="GO:0015031">
    <property type="term" value="P:protein transport"/>
    <property type="evidence" value="ECO:0007669"/>
    <property type="project" value="UniProtKB-KW"/>
</dbReference>
<dbReference type="PANTHER" id="PTHR33446:SF2">
    <property type="entry name" value="PROTEIN TONB"/>
    <property type="match status" value="1"/>
</dbReference>
<keyword evidence="6" id="KW-0812">Transmembrane</keyword>
<reference evidence="12 13" key="1">
    <citation type="submission" date="2020-04" db="EMBL/GenBank/DDBJ databases">
        <title>Hymenobacter polaris sp. nov., isolated from Arctic soil.</title>
        <authorList>
            <person name="Dahal R.H."/>
        </authorList>
    </citation>
    <scope>NUCLEOTIDE SEQUENCE [LARGE SCALE GENOMIC DNA]</scope>
    <source>
        <strain evidence="12 13">RP-2-7</strain>
    </source>
</reference>
<evidence type="ECO:0000256" key="7">
    <source>
        <dbReference type="ARBA" id="ARBA00022927"/>
    </source>
</evidence>
<evidence type="ECO:0000256" key="8">
    <source>
        <dbReference type="ARBA" id="ARBA00022989"/>
    </source>
</evidence>
<dbReference type="InterPro" id="IPR037682">
    <property type="entry name" value="TonB_C"/>
</dbReference>
<dbReference type="Pfam" id="PF03544">
    <property type="entry name" value="TonB_C"/>
    <property type="match status" value="1"/>
</dbReference>
<evidence type="ECO:0000256" key="5">
    <source>
        <dbReference type="ARBA" id="ARBA00022519"/>
    </source>
</evidence>
<evidence type="ECO:0000313" key="12">
    <source>
        <dbReference type="EMBL" id="NML66436.1"/>
    </source>
</evidence>
<keyword evidence="9" id="KW-0472">Membrane</keyword>
<evidence type="ECO:0000256" key="2">
    <source>
        <dbReference type="ARBA" id="ARBA00006555"/>
    </source>
</evidence>
<dbReference type="Proteomes" id="UP000559626">
    <property type="component" value="Unassembled WGS sequence"/>
</dbReference>
<evidence type="ECO:0000256" key="6">
    <source>
        <dbReference type="ARBA" id="ARBA00022692"/>
    </source>
</evidence>
<keyword evidence="4" id="KW-1003">Cell membrane</keyword>
<dbReference type="PROSITE" id="PS52015">
    <property type="entry name" value="TONB_CTD"/>
    <property type="match status" value="1"/>
</dbReference>
<evidence type="ECO:0000256" key="3">
    <source>
        <dbReference type="ARBA" id="ARBA00022448"/>
    </source>
</evidence>
<dbReference type="GO" id="GO:0031992">
    <property type="term" value="F:energy transducer activity"/>
    <property type="evidence" value="ECO:0007669"/>
    <property type="project" value="InterPro"/>
</dbReference>
<dbReference type="InterPro" id="IPR006260">
    <property type="entry name" value="TonB/TolA_C"/>
</dbReference>
<accession>A0A7Y0FNC6</accession>
<keyword evidence="5" id="KW-0997">Cell inner membrane</keyword>
<comment type="similarity">
    <text evidence="2">Belongs to the TonB family.</text>
</comment>
<evidence type="ECO:0000256" key="10">
    <source>
        <dbReference type="SAM" id="SignalP"/>
    </source>
</evidence>
<dbReference type="EMBL" id="JABBGH010000002">
    <property type="protein sequence ID" value="NML66436.1"/>
    <property type="molecule type" value="Genomic_DNA"/>
</dbReference>
<dbReference type="PRINTS" id="PR01374">
    <property type="entry name" value="TONBPROTEIN"/>
</dbReference>
<dbReference type="RefSeq" id="WP_169532078.1">
    <property type="nucleotide sequence ID" value="NZ_JABBGH010000002.1"/>
</dbReference>